<reference evidence="2 3" key="1">
    <citation type="submission" date="2024-01" db="EMBL/GenBank/DDBJ databases">
        <title>Novel species of the genus Luteimonas isolated from rivers.</title>
        <authorList>
            <person name="Lu H."/>
        </authorList>
    </citation>
    <scope>NUCLEOTIDE SEQUENCE [LARGE SCALE GENOMIC DNA]</scope>
    <source>
        <strain evidence="2 3">SMYT11W</strain>
    </source>
</reference>
<proteinExistence type="predicted"/>
<sequence length="177" mass="17837">MADPATNTTFPAEFDPLPAIGPNDKQNDPTIEHDAVHDRAHAVLNALQQLIGFGDEPAADSVLGMIAALASSAGPAAAHVVPDAGVSYACAASDAGQYRVLTAAGAKTITVQEPLPEDFEIHFDNRGGGAATVSGAGGAVVTPSYGGTLVLPQHGVATLKRLAANDYRLTGALEAAA</sequence>
<gene>
    <name evidence="2" type="ORF">V3391_06480</name>
</gene>
<feature type="compositionally biased region" description="Polar residues" evidence="1">
    <location>
        <begin position="1"/>
        <end position="10"/>
    </location>
</feature>
<dbReference type="EMBL" id="JAZHBM010000001">
    <property type="protein sequence ID" value="MEF3081858.1"/>
    <property type="molecule type" value="Genomic_DNA"/>
</dbReference>
<organism evidence="2 3">
    <name type="scientific">Luteimonas flava</name>
    <dbReference type="NCBI Taxonomy" id="3115822"/>
    <lineage>
        <taxon>Bacteria</taxon>
        <taxon>Pseudomonadati</taxon>
        <taxon>Pseudomonadota</taxon>
        <taxon>Gammaproteobacteria</taxon>
        <taxon>Lysobacterales</taxon>
        <taxon>Lysobacteraceae</taxon>
        <taxon>Luteimonas</taxon>
    </lineage>
</organism>
<keyword evidence="3" id="KW-1185">Reference proteome</keyword>
<feature type="region of interest" description="Disordered" evidence="1">
    <location>
        <begin position="1"/>
        <end position="30"/>
    </location>
</feature>
<name>A0ABU7WDA5_9GAMM</name>
<accession>A0ABU7WDA5</accession>
<evidence type="ECO:0000313" key="2">
    <source>
        <dbReference type="EMBL" id="MEF3081858.1"/>
    </source>
</evidence>
<dbReference type="Proteomes" id="UP001358324">
    <property type="component" value="Unassembled WGS sequence"/>
</dbReference>
<evidence type="ECO:0000313" key="3">
    <source>
        <dbReference type="Proteomes" id="UP001358324"/>
    </source>
</evidence>
<comment type="caution">
    <text evidence="2">The sequence shown here is derived from an EMBL/GenBank/DDBJ whole genome shotgun (WGS) entry which is preliminary data.</text>
</comment>
<evidence type="ECO:0000256" key="1">
    <source>
        <dbReference type="SAM" id="MobiDB-lite"/>
    </source>
</evidence>
<protein>
    <submittedName>
        <fullName evidence="2">Uncharacterized protein</fullName>
    </submittedName>
</protein>
<dbReference type="RefSeq" id="WP_332077572.1">
    <property type="nucleotide sequence ID" value="NZ_JAZHBM010000001.1"/>
</dbReference>